<name>A0A0F9SYN6_9ZZZZ</name>
<reference evidence="1" key="1">
    <citation type="journal article" date="2015" name="Nature">
        <title>Complex archaea that bridge the gap between prokaryotes and eukaryotes.</title>
        <authorList>
            <person name="Spang A."/>
            <person name="Saw J.H."/>
            <person name="Jorgensen S.L."/>
            <person name="Zaremba-Niedzwiedzka K."/>
            <person name="Martijn J."/>
            <person name="Lind A.E."/>
            <person name="van Eijk R."/>
            <person name="Schleper C."/>
            <person name="Guy L."/>
            <person name="Ettema T.J."/>
        </authorList>
    </citation>
    <scope>NUCLEOTIDE SEQUENCE</scope>
</reference>
<dbReference type="AlphaFoldDB" id="A0A0F9SYN6"/>
<sequence length="71" mass="7628">MKFIVNVEGQFVVDAPDKEAAKKLAEGLLARDFPGLHVSYGEPKHIFEPKGAEITGGLFDANPANTVNTES</sequence>
<comment type="caution">
    <text evidence="1">The sequence shown here is derived from an EMBL/GenBank/DDBJ whole genome shotgun (WGS) entry which is preliminary data.</text>
</comment>
<protein>
    <submittedName>
        <fullName evidence="1">Uncharacterized protein</fullName>
    </submittedName>
</protein>
<dbReference type="EMBL" id="LAZR01000466">
    <property type="protein sequence ID" value="KKN67757.1"/>
    <property type="molecule type" value="Genomic_DNA"/>
</dbReference>
<gene>
    <name evidence="1" type="ORF">LCGC14_0457900</name>
</gene>
<proteinExistence type="predicted"/>
<accession>A0A0F9SYN6</accession>
<evidence type="ECO:0000313" key="1">
    <source>
        <dbReference type="EMBL" id="KKN67757.1"/>
    </source>
</evidence>
<organism evidence="1">
    <name type="scientific">marine sediment metagenome</name>
    <dbReference type="NCBI Taxonomy" id="412755"/>
    <lineage>
        <taxon>unclassified sequences</taxon>
        <taxon>metagenomes</taxon>
        <taxon>ecological metagenomes</taxon>
    </lineage>
</organism>